<keyword evidence="1" id="KW-0732">Signal</keyword>
<dbReference type="GO" id="GO:0020037">
    <property type="term" value="F:heme binding"/>
    <property type="evidence" value="ECO:0007669"/>
    <property type="project" value="InterPro"/>
</dbReference>
<dbReference type="Proteomes" id="UP000236340">
    <property type="component" value="Unassembled WGS sequence"/>
</dbReference>
<reference evidence="2 3" key="1">
    <citation type="journal article" date="2018" name="Genome Announc.">
        <title>Genome Sequence of Geothermobacter sp. HR-1 Iron Reducer from the Loihi Seamount.</title>
        <authorList>
            <person name="Smith H."/>
            <person name="Abuyen K."/>
            <person name="Tremblay J."/>
            <person name="Savalia P."/>
            <person name="Perez-Rodriguez I."/>
            <person name="Emerson D."/>
            <person name="Tully B."/>
            <person name="Amend J."/>
        </authorList>
    </citation>
    <scope>NUCLEOTIDE SEQUENCE [LARGE SCALE GENOMIC DNA]</scope>
    <source>
        <strain evidence="2 3">HR-1</strain>
    </source>
</reference>
<gene>
    <name evidence="2" type="ORF">C2E25_01195</name>
</gene>
<dbReference type="Gene3D" id="1.10.760.10">
    <property type="entry name" value="Cytochrome c-like domain"/>
    <property type="match status" value="1"/>
</dbReference>
<sequence length="119" mass="13187">MKKRILILLTLLLFAAGAEAKLVVIGSGNDTRFDPSGFPPDMQKAYKLMEVKCVKCHSLERVAIALQTGIAPITGGLFDRNATRAYGIKMLRKPDSNMTKQDVKIVVPLLNFMLDEVEH</sequence>
<dbReference type="GO" id="GO:0009055">
    <property type="term" value="F:electron transfer activity"/>
    <property type="evidence" value="ECO:0007669"/>
    <property type="project" value="InterPro"/>
</dbReference>
<protein>
    <submittedName>
        <fullName evidence="2">Cytochrome C</fullName>
    </submittedName>
</protein>
<dbReference type="RefSeq" id="WP_103113994.1">
    <property type="nucleotide sequence ID" value="NZ_PPFX01000002.1"/>
</dbReference>
<dbReference type="EMBL" id="PPFX01000002">
    <property type="protein sequence ID" value="PNU21508.1"/>
    <property type="molecule type" value="Genomic_DNA"/>
</dbReference>
<name>A0A2K2HDY0_9BACT</name>
<dbReference type="InterPro" id="IPR036909">
    <property type="entry name" value="Cyt_c-like_dom_sf"/>
</dbReference>
<organism evidence="2 3">
    <name type="scientific">Geothermobacter hydrogeniphilus</name>
    <dbReference type="NCBI Taxonomy" id="1969733"/>
    <lineage>
        <taxon>Bacteria</taxon>
        <taxon>Pseudomonadati</taxon>
        <taxon>Thermodesulfobacteriota</taxon>
        <taxon>Desulfuromonadia</taxon>
        <taxon>Desulfuromonadales</taxon>
        <taxon>Geothermobacteraceae</taxon>
        <taxon>Geothermobacter</taxon>
    </lineage>
</organism>
<dbReference type="SUPFAM" id="SSF46626">
    <property type="entry name" value="Cytochrome c"/>
    <property type="match status" value="1"/>
</dbReference>
<dbReference type="OrthoDB" id="5396632at2"/>
<feature type="signal peptide" evidence="1">
    <location>
        <begin position="1"/>
        <end position="20"/>
    </location>
</feature>
<feature type="chain" id="PRO_5014400990" evidence="1">
    <location>
        <begin position="21"/>
        <end position="119"/>
    </location>
</feature>
<accession>A0A2K2HDY0</accession>
<evidence type="ECO:0000256" key="1">
    <source>
        <dbReference type="SAM" id="SignalP"/>
    </source>
</evidence>
<proteinExistence type="predicted"/>
<evidence type="ECO:0000313" key="3">
    <source>
        <dbReference type="Proteomes" id="UP000236340"/>
    </source>
</evidence>
<evidence type="ECO:0000313" key="2">
    <source>
        <dbReference type="EMBL" id="PNU21508.1"/>
    </source>
</evidence>
<dbReference type="AlphaFoldDB" id="A0A2K2HDY0"/>
<comment type="caution">
    <text evidence="2">The sequence shown here is derived from an EMBL/GenBank/DDBJ whole genome shotgun (WGS) entry which is preliminary data.</text>
</comment>